<evidence type="ECO:0000259" key="2">
    <source>
        <dbReference type="PROSITE" id="PS51186"/>
    </source>
</evidence>
<dbReference type="Pfam" id="PF00583">
    <property type="entry name" value="Acetyltransf_1"/>
    <property type="match status" value="1"/>
</dbReference>
<dbReference type="Proteomes" id="UP001623592">
    <property type="component" value="Unassembled WGS sequence"/>
</dbReference>
<evidence type="ECO:0000256" key="1">
    <source>
        <dbReference type="ARBA" id="ARBA00022679"/>
    </source>
</evidence>
<reference evidence="3 4" key="1">
    <citation type="submission" date="2024-11" db="EMBL/GenBank/DDBJ databases">
        <authorList>
            <person name="Heng Y.C."/>
            <person name="Lim A.C.H."/>
            <person name="Lee J.K.Y."/>
            <person name="Kittelmann S."/>
        </authorList>
    </citation>
    <scope>NUCLEOTIDE SEQUENCE [LARGE SCALE GENOMIC DNA]</scope>
    <source>
        <strain evidence="3 4">WILCCON 0114</strain>
    </source>
</reference>
<dbReference type="GO" id="GO:0016746">
    <property type="term" value="F:acyltransferase activity"/>
    <property type="evidence" value="ECO:0007669"/>
    <property type="project" value="UniProtKB-KW"/>
</dbReference>
<dbReference type="SUPFAM" id="SSF55729">
    <property type="entry name" value="Acyl-CoA N-acyltransferases (Nat)"/>
    <property type="match status" value="1"/>
</dbReference>
<keyword evidence="1 3" id="KW-0808">Transferase</keyword>
<dbReference type="InterPro" id="IPR000182">
    <property type="entry name" value="GNAT_dom"/>
</dbReference>
<dbReference type="PROSITE" id="PS51186">
    <property type="entry name" value="GNAT"/>
    <property type="match status" value="1"/>
</dbReference>
<dbReference type="RefSeq" id="WP_406786314.1">
    <property type="nucleotide sequence ID" value="NZ_JBJIAA010000003.1"/>
</dbReference>
<dbReference type="PANTHER" id="PTHR13947">
    <property type="entry name" value="GNAT FAMILY N-ACETYLTRANSFERASE"/>
    <property type="match status" value="1"/>
</dbReference>
<protein>
    <submittedName>
        <fullName evidence="3">GNAT family N-acetyltransferase</fullName>
        <ecNumber evidence="3">2.3.-.-</ecNumber>
    </submittedName>
</protein>
<dbReference type="EMBL" id="JBJIAA010000003">
    <property type="protein sequence ID" value="MFL0249645.1"/>
    <property type="molecule type" value="Genomic_DNA"/>
</dbReference>
<organism evidence="3 4">
    <name type="scientific">Clostridium neuense</name>
    <dbReference type="NCBI Taxonomy" id="1728934"/>
    <lineage>
        <taxon>Bacteria</taxon>
        <taxon>Bacillati</taxon>
        <taxon>Bacillota</taxon>
        <taxon>Clostridia</taxon>
        <taxon>Eubacteriales</taxon>
        <taxon>Clostridiaceae</taxon>
        <taxon>Clostridium</taxon>
    </lineage>
</organism>
<evidence type="ECO:0000313" key="4">
    <source>
        <dbReference type="Proteomes" id="UP001623592"/>
    </source>
</evidence>
<comment type="caution">
    <text evidence="3">The sequence shown here is derived from an EMBL/GenBank/DDBJ whole genome shotgun (WGS) entry which is preliminary data.</text>
</comment>
<dbReference type="InterPro" id="IPR050769">
    <property type="entry name" value="NAT_camello-type"/>
</dbReference>
<dbReference type="Gene3D" id="3.40.630.30">
    <property type="match status" value="1"/>
</dbReference>
<dbReference type="EC" id="2.3.-.-" evidence="3"/>
<keyword evidence="4" id="KW-1185">Reference proteome</keyword>
<gene>
    <name evidence="3" type="ORF">ACJDT4_04355</name>
</gene>
<proteinExistence type="predicted"/>
<name>A0ABW8TCG3_9CLOT</name>
<accession>A0ABW8TCG3</accession>
<evidence type="ECO:0000313" key="3">
    <source>
        <dbReference type="EMBL" id="MFL0249645.1"/>
    </source>
</evidence>
<dbReference type="InterPro" id="IPR016181">
    <property type="entry name" value="Acyl_CoA_acyltransferase"/>
</dbReference>
<dbReference type="CDD" id="cd04301">
    <property type="entry name" value="NAT_SF"/>
    <property type="match status" value="1"/>
</dbReference>
<dbReference type="PANTHER" id="PTHR13947:SF37">
    <property type="entry name" value="LD18367P"/>
    <property type="match status" value="1"/>
</dbReference>
<feature type="domain" description="N-acetyltransferase" evidence="2">
    <location>
        <begin position="4"/>
        <end position="151"/>
    </location>
</feature>
<sequence>MNMEIIRTDSKNSDFLKLIKLLDDDLNGRYGELQKQFDKHNKVDCINDVIVIYKDKLPAACGGFKEYASDTIELKRIFVAKDSRRQGLSKLVIKELEELARKKGYRHAVLETGKKQFEAINLYKNAGYSEIQNYGPYIGNNNSICMKKELY</sequence>
<keyword evidence="3" id="KW-0012">Acyltransferase</keyword>